<organism evidence="1 2">
    <name type="scientific">Dickeya chrysanthemi (strain Ech1591)</name>
    <name type="common">Dickeya zeae (strain Ech1591)</name>
    <dbReference type="NCBI Taxonomy" id="561229"/>
    <lineage>
        <taxon>Bacteria</taxon>
        <taxon>Pseudomonadati</taxon>
        <taxon>Pseudomonadota</taxon>
        <taxon>Gammaproteobacteria</taxon>
        <taxon>Enterobacterales</taxon>
        <taxon>Pectobacteriaceae</taxon>
        <taxon>Dickeya</taxon>
    </lineage>
</organism>
<dbReference type="HOGENOM" id="CLU_3182972_0_0_6"/>
<protein>
    <submittedName>
        <fullName evidence="1">Uncharacterized protein</fullName>
    </submittedName>
</protein>
<dbReference type="Proteomes" id="UP000002735">
    <property type="component" value="Chromosome"/>
</dbReference>
<dbReference type="EMBL" id="CP001655">
    <property type="protein sequence ID" value="ACT05813.1"/>
    <property type="molecule type" value="Genomic_DNA"/>
</dbReference>
<sequence length="46" mass="5122">MWFLFTTKLNFNDCSGQVFPDTHLGCSAMMGGNLLFGNATDHDTHQ</sequence>
<evidence type="ECO:0000313" key="2">
    <source>
        <dbReference type="Proteomes" id="UP000002735"/>
    </source>
</evidence>
<dbReference type="KEGG" id="dze:Dd1591_0937"/>
<dbReference type="AlphaFoldDB" id="C6CMN9"/>
<dbReference type="STRING" id="561229.Dd1591_0937"/>
<name>C6CMN9_DICC1</name>
<accession>C6CMN9</accession>
<evidence type="ECO:0000313" key="1">
    <source>
        <dbReference type="EMBL" id="ACT05813.1"/>
    </source>
</evidence>
<gene>
    <name evidence="1" type="ordered locus">Dd1591_0937</name>
</gene>
<reference evidence="1 2" key="1">
    <citation type="submission" date="2009-06" db="EMBL/GenBank/DDBJ databases">
        <title>Complete sequence of Dickeya zeae Ech1591.</title>
        <authorList>
            <consortium name="US DOE Joint Genome Institute"/>
            <person name="Lucas S."/>
            <person name="Copeland A."/>
            <person name="Lapidus A."/>
            <person name="Glavina del Rio T."/>
            <person name="Tice H."/>
            <person name="Bruce D."/>
            <person name="Goodwin L."/>
            <person name="Pitluck S."/>
            <person name="Chertkov O."/>
            <person name="Brettin T."/>
            <person name="Detter J.C."/>
            <person name="Han C."/>
            <person name="Larimer F."/>
            <person name="Land M."/>
            <person name="Hauser L."/>
            <person name="Kyrpides N."/>
            <person name="Ovchinnikova G."/>
            <person name="Balakrishnan V."/>
            <person name="Glasner J."/>
            <person name="Perna N.T."/>
        </authorList>
    </citation>
    <scope>NUCLEOTIDE SEQUENCE [LARGE SCALE GENOMIC DNA]</scope>
    <source>
        <strain evidence="1 2">Ech1591</strain>
    </source>
</reference>
<proteinExistence type="predicted"/>